<dbReference type="RefSeq" id="WP_133451789.1">
    <property type="nucleotide sequence ID" value="NZ_SCWF01000006.1"/>
</dbReference>
<evidence type="ECO:0000313" key="1">
    <source>
        <dbReference type="EMBL" id="TDM13928.1"/>
    </source>
</evidence>
<dbReference type="InterPro" id="IPR036289">
    <property type="entry name" value="YfhH"/>
</dbReference>
<dbReference type="OrthoDB" id="2353288at2"/>
<dbReference type="Proteomes" id="UP000294843">
    <property type="component" value="Unassembled WGS sequence"/>
</dbReference>
<sequence length="107" mass="12163">MSEEKKLVEMSRGELREAIAGYREKARKAEMLGVINEYEVYQRKALIAESYLVDPADIVLGKVYRLIGAEAAYFKVERIKGVFAWGFRLNGDAHEEGIPLSLLQLDK</sequence>
<dbReference type="AlphaFoldDB" id="A0A4R6BZU0"/>
<dbReference type="EMBL" id="SCWF01000006">
    <property type="protein sequence ID" value="TDM13928.1"/>
    <property type="molecule type" value="Genomic_DNA"/>
</dbReference>
<reference evidence="1 2" key="1">
    <citation type="submission" date="2019-01" db="EMBL/GenBank/DDBJ databases">
        <title>Draft genome sequences of the type strains of six Macrococcus species.</title>
        <authorList>
            <person name="Mazhar S."/>
            <person name="Altermann E."/>
            <person name="Hill C."/>
            <person name="Mcauliffe O."/>
        </authorList>
    </citation>
    <scope>NUCLEOTIDE SEQUENCE [LARGE SCALE GENOMIC DNA]</scope>
    <source>
        <strain evidence="1 2">ATCC 51825</strain>
    </source>
</reference>
<dbReference type="Pfam" id="PF08838">
    <property type="entry name" value="DUF1811"/>
    <property type="match status" value="1"/>
</dbReference>
<dbReference type="Gene3D" id="2.30.30.340">
    <property type="entry name" value="Hypothetical protein YfhH like domains"/>
    <property type="match status" value="1"/>
</dbReference>
<dbReference type="SUPFAM" id="SSF101697">
    <property type="entry name" value="Hypothetical protein YfhH"/>
    <property type="match status" value="1"/>
</dbReference>
<keyword evidence="2" id="KW-1185">Reference proteome</keyword>
<accession>A0A4R6BZU0</accession>
<gene>
    <name evidence="1" type="ORF">ERX55_06645</name>
</gene>
<comment type="caution">
    <text evidence="1">The sequence shown here is derived from an EMBL/GenBank/DDBJ whole genome shotgun (WGS) entry which is preliminary data.</text>
</comment>
<protein>
    <submittedName>
        <fullName evidence="1">DUF1811 family protein</fullName>
    </submittedName>
</protein>
<name>A0A4R6BZU0_9STAP</name>
<dbReference type="Gene3D" id="1.10.287.880">
    <property type="entry name" value="Hypothetical protein YfhH domain"/>
    <property type="match status" value="1"/>
</dbReference>
<evidence type="ECO:0000313" key="2">
    <source>
        <dbReference type="Proteomes" id="UP000294843"/>
    </source>
</evidence>
<dbReference type="InterPro" id="IPR014938">
    <property type="entry name" value="YfhH-like"/>
</dbReference>
<proteinExistence type="predicted"/>
<organism evidence="1 2">
    <name type="scientific">Macrococcus bovicus</name>
    <dbReference type="NCBI Taxonomy" id="69968"/>
    <lineage>
        <taxon>Bacteria</taxon>
        <taxon>Bacillati</taxon>
        <taxon>Bacillota</taxon>
        <taxon>Bacilli</taxon>
        <taxon>Bacillales</taxon>
        <taxon>Staphylococcaceae</taxon>
        <taxon>Macrococcus</taxon>
    </lineage>
</organism>